<dbReference type="RefSeq" id="WP_184223199.1">
    <property type="nucleotide sequence ID" value="NZ_JACHIP010000018.1"/>
</dbReference>
<keyword evidence="1" id="KW-1133">Transmembrane helix</keyword>
<comment type="caution">
    <text evidence="2">The sequence shown here is derived from an EMBL/GenBank/DDBJ whole genome shotgun (WGS) entry which is preliminary data.</text>
</comment>
<feature type="transmembrane region" description="Helical" evidence="1">
    <location>
        <begin position="19"/>
        <end position="37"/>
    </location>
</feature>
<name>A0A7W7ZJ41_9BACT</name>
<reference evidence="2 3" key="1">
    <citation type="submission" date="2020-08" db="EMBL/GenBank/DDBJ databases">
        <title>Genomic Encyclopedia of Type Strains, Phase IV (KMG-V): Genome sequencing to study the core and pangenomes of soil and plant-associated prokaryotes.</title>
        <authorList>
            <person name="Whitman W."/>
        </authorList>
    </citation>
    <scope>NUCLEOTIDE SEQUENCE [LARGE SCALE GENOMIC DNA]</scope>
    <source>
        <strain evidence="2 3">M8UP14</strain>
    </source>
</reference>
<dbReference type="EMBL" id="JACHIP010000018">
    <property type="protein sequence ID" value="MBB5060732.1"/>
    <property type="molecule type" value="Genomic_DNA"/>
</dbReference>
<keyword evidence="3" id="KW-1185">Reference proteome</keyword>
<organism evidence="2 3">
    <name type="scientific">Granulicella aggregans</name>
    <dbReference type="NCBI Taxonomy" id="474949"/>
    <lineage>
        <taxon>Bacteria</taxon>
        <taxon>Pseudomonadati</taxon>
        <taxon>Acidobacteriota</taxon>
        <taxon>Terriglobia</taxon>
        <taxon>Terriglobales</taxon>
        <taxon>Acidobacteriaceae</taxon>
        <taxon>Granulicella</taxon>
    </lineage>
</organism>
<gene>
    <name evidence="2" type="ORF">HDF16_005468</name>
</gene>
<evidence type="ECO:0000313" key="2">
    <source>
        <dbReference type="EMBL" id="MBB5060732.1"/>
    </source>
</evidence>
<keyword evidence="1" id="KW-0812">Transmembrane</keyword>
<dbReference type="AlphaFoldDB" id="A0A7W7ZJ41"/>
<dbReference type="Proteomes" id="UP000540989">
    <property type="component" value="Unassembled WGS sequence"/>
</dbReference>
<proteinExistence type="predicted"/>
<evidence type="ECO:0000313" key="3">
    <source>
        <dbReference type="Proteomes" id="UP000540989"/>
    </source>
</evidence>
<evidence type="ECO:0000256" key="1">
    <source>
        <dbReference type="SAM" id="Phobius"/>
    </source>
</evidence>
<keyword evidence="1" id="KW-0472">Membrane</keyword>
<sequence length="62" mass="7162">MKAEQQHAPDPLFKVVLEIKMIALEIAISIVFFVWLYRELIHQLRKLKLQAFAITKAASLVV</sequence>
<accession>A0A7W7ZJ41</accession>
<protein>
    <submittedName>
        <fullName evidence="2">Uncharacterized protein</fullName>
    </submittedName>
</protein>